<gene>
    <name evidence="1" type="ORF">SAMN04488023_12475</name>
</gene>
<dbReference type="Proteomes" id="UP000199572">
    <property type="component" value="Unassembled WGS sequence"/>
</dbReference>
<accession>A0A1H9TT96</accession>
<dbReference type="EMBL" id="FOGG01000024">
    <property type="protein sequence ID" value="SES00316.1"/>
    <property type="molecule type" value="Genomic_DNA"/>
</dbReference>
<dbReference type="OrthoDB" id="1273118at2"/>
<evidence type="ECO:0000313" key="2">
    <source>
        <dbReference type="Proteomes" id="UP000199572"/>
    </source>
</evidence>
<reference evidence="2" key="1">
    <citation type="submission" date="2016-10" db="EMBL/GenBank/DDBJ databases">
        <authorList>
            <person name="Varghese N."/>
            <person name="Submissions S."/>
        </authorList>
    </citation>
    <scope>NUCLEOTIDE SEQUENCE [LARGE SCALE GENOMIC DNA]</scope>
    <source>
        <strain evidence="2">DSM 18610</strain>
    </source>
</reference>
<name>A0A1H9TT96_9SPHI</name>
<organism evidence="1 2">
    <name type="scientific">Pedobacter rhizosphaerae</name>
    <dbReference type="NCBI Taxonomy" id="390241"/>
    <lineage>
        <taxon>Bacteria</taxon>
        <taxon>Pseudomonadati</taxon>
        <taxon>Bacteroidota</taxon>
        <taxon>Sphingobacteriia</taxon>
        <taxon>Sphingobacteriales</taxon>
        <taxon>Sphingobacteriaceae</taxon>
        <taxon>Pedobacter</taxon>
    </lineage>
</organism>
<keyword evidence="2" id="KW-1185">Reference proteome</keyword>
<dbReference type="STRING" id="390241.SAMN04488023_12475"/>
<protein>
    <submittedName>
        <fullName evidence="1">Uncharacterized protein</fullName>
    </submittedName>
</protein>
<dbReference type="AlphaFoldDB" id="A0A1H9TT96"/>
<proteinExistence type="predicted"/>
<dbReference type="RefSeq" id="WP_090886579.1">
    <property type="nucleotide sequence ID" value="NZ_FOGG01000024.1"/>
</dbReference>
<sequence length="103" mass="11558">MREVLVLEYADAYVAIAGNMRLRAALEAAAMPDDEFAVIVEQKQSLENFNEWFAAISELRSSKTIPCKIIPRTATIGQIKAYIIKDNVAFGSDDYDLLANEWD</sequence>
<evidence type="ECO:0000313" key="1">
    <source>
        <dbReference type="EMBL" id="SES00316.1"/>
    </source>
</evidence>